<dbReference type="InterPro" id="IPR004606">
    <property type="entry name" value="Mop_domain"/>
</dbReference>
<evidence type="ECO:0000256" key="2">
    <source>
        <dbReference type="PROSITE-ProRule" id="PRU01213"/>
    </source>
</evidence>
<keyword evidence="5" id="KW-1185">Reference proteome</keyword>
<dbReference type="Proteomes" id="UP001232750">
    <property type="component" value="Unassembled WGS sequence"/>
</dbReference>
<organism evidence="4 5">
    <name type="scientific">Gordonibacter faecis</name>
    <dbReference type="NCBI Taxonomy" id="3047475"/>
    <lineage>
        <taxon>Bacteria</taxon>
        <taxon>Bacillati</taxon>
        <taxon>Actinomycetota</taxon>
        <taxon>Coriobacteriia</taxon>
        <taxon>Eggerthellales</taxon>
        <taxon>Eggerthellaceae</taxon>
        <taxon>Gordonibacter</taxon>
    </lineage>
</organism>
<evidence type="ECO:0000313" key="5">
    <source>
        <dbReference type="Proteomes" id="UP001232750"/>
    </source>
</evidence>
<evidence type="ECO:0000313" key="4">
    <source>
        <dbReference type="EMBL" id="MDJ1649638.1"/>
    </source>
</evidence>
<proteinExistence type="predicted"/>
<evidence type="ECO:0000256" key="1">
    <source>
        <dbReference type="ARBA" id="ARBA00022505"/>
    </source>
</evidence>
<sequence>MKLSARNTLKGTITAIHPGAVNAIVIMELDGGQIITSTISMGALKDLALEVGKEAYAIVKAADVIIGVED</sequence>
<dbReference type="Pfam" id="PF03459">
    <property type="entry name" value="TOBE"/>
    <property type="match status" value="1"/>
</dbReference>
<gene>
    <name evidence="4" type="ORF">QNJ86_02385</name>
</gene>
<dbReference type="SUPFAM" id="SSF50331">
    <property type="entry name" value="MOP-like"/>
    <property type="match status" value="1"/>
</dbReference>
<reference evidence="4 5" key="1">
    <citation type="submission" date="2023-05" db="EMBL/GenBank/DDBJ databases">
        <title>Gordonibacter KGMB12511T sp. nov., isolated from faeces of healthy Korean.</title>
        <authorList>
            <person name="Kim H.S."/>
            <person name="Kim J.-S."/>
            <person name="Suh M.K."/>
            <person name="Eom M.K."/>
            <person name="Do H.E."/>
            <person name="Lee J.-S."/>
        </authorList>
    </citation>
    <scope>NUCLEOTIDE SEQUENCE [LARGE SCALE GENOMIC DNA]</scope>
    <source>
        <strain evidence="4 5">KGMB12511</strain>
    </source>
</reference>
<dbReference type="NCBIfam" id="TIGR00638">
    <property type="entry name" value="Mop"/>
    <property type="match status" value="1"/>
</dbReference>
<feature type="domain" description="Mop" evidence="3">
    <location>
        <begin position="2"/>
        <end position="68"/>
    </location>
</feature>
<evidence type="ECO:0000259" key="3">
    <source>
        <dbReference type="PROSITE" id="PS51866"/>
    </source>
</evidence>
<dbReference type="InterPro" id="IPR008995">
    <property type="entry name" value="Mo/tungstate-bd_C_term_dom"/>
</dbReference>
<accession>A0ABT7DM39</accession>
<dbReference type="EMBL" id="JASJEU010000004">
    <property type="protein sequence ID" value="MDJ1649638.1"/>
    <property type="molecule type" value="Genomic_DNA"/>
</dbReference>
<dbReference type="PROSITE" id="PS51866">
    <property type="entry name" value="MOP"/>
    <property type="match status" value="1"/>
</dbReference>
<dbReference type="InterPro" id="IPR005116">
    <property type="entry name" value="Transp-assoc_OB_typ1"/>
</dbReference>
<name>A0ABT7DM39_9ACTN</name>
<keyword evidence="1 2" id="KW-0500">Molybdenum</keyword>
<dbReference type="RefSeq" id="WP_283830974.1">
    <property type="nucleotide sequence ID" value="NZ_JASJEU010000004.1"/>
</dbReference>
<dbReference type="Gene3D" id="2.40.50.100">
    <property type="match status" value="1"/>
</dbReference>
<protein>
    <submittedName>
        <fullName evidence="4">Molybdopterin-binding protein</fullName>
    </submittedName>
</protein>
<comment type="caution">
    <text evidence="4">The sequence shown here is derived from an EMBL/GenBank/DDBJ whole genome shotgun (WGS) entry which is preliminary data.</text>
</comment>